<proteinExistence type="predicted"/>
<dbReference type="InterPro" id="IPR038357">
    <property type="entry name" value="KEN_sf"/>
</dbReference>
<protein>
    <submittedName>
        <fullName evidence="5">Uncharacterized protein LOC103336450</fullName>
    </submittedName>
</protein>
<dbReference type="Proteomes" id="UP000694861">
    <property type="component" value="Linkage group LG6"/>
</dbReference>
<dbReference type="Gene3D" id="1.20.1440.180">
    <property type="entry name" value="KEN domain"/>
    <property type="match status" value="1"/>
</dbReference>
<dbReference type="GeneID" id="103336450"/>
<evidence type="ECO:0000259" key="3">
    <source>
        <dbReference type="Pfam" id="PF06479"/>
    </source>
</evidence>
<evidence type="ECO:0000313" key="4">
    <source>
        <dbReference type="Proteomes" id="UP000694861"/>
    </source>
</evidence>
<dbReference type="Pfam" id="PF06479">
    <property type="entry name" value="Ribonuc_2-5A"/>
    <property type="match status" value="1"/>
</dbReference>
<name>A0ABM1LU28_PRUMU</name>
<keyword evidence="1" id="KW-0547">Nucleotide-binding</keyword>
<evidence type="ECO:0000256" key="2">
    <source>
        <dbReference type="ARBA" id="ARBA00022840"/>
    </source>
</evidence>
<dbReference type="InterPro" id="IPR011009">
    <property type="entry name" value="Kinase-like_dom_sf"/>
</dbReference>
<feature type="domain" description="KEN" evidence="3">
    <location>
        <begin position="302"/>
        <end position="401"/>
    </location>
</feature>
<evidence type="ECO:0000256" key="1">
    <source>
        <dbReference type="ARBA" id="ARBA00022741"/>
    </source>
</evidence>
<reference evidence="4" key="1">
    <citation type="journal article" date="2012" name="Nat. Commun.">
        <title>The genome of Prunus mume.</title>
        <authorList>
            <person name="Zhang Q."/>
            <person name="Chen W."/>
            <person name="Sun L."/>
            <person name="Zhao F."/>
            <person name="Huang B."/>
            <person name="Yang W."/>
            <person name="Tao Y."/>
            <person name="Wang J."/>
            <person name="Yuan Z."/>
            <person name="Fan G."/>
            <person name="Xing Z."/>
            <person name="Han C."/>
            <person name="Pan H."/>
            <person name="Zhong X."/>
            <person name="Shi W."/>
            <person name="Liang X."/>
            <person name="Du D."/>
            <person name="Sun F."/>
            <person name="Xu Z."/>
            <person name="Hao R."/>
            <person name="Lv T."/>
            <person name="Lv Y."/>
            <person name="Zheng Z."/>
            <person name="Sun M."/>
            <person name="Luo L."/>
            <person name="Cai M."/>
            <person name="Gao Y."/>
            <person name="Wang J."/>
            <person name="Yin Y."/>
            <person name="Xu X."/>
            <person name="Cheng T."/>
            <person name="Wang J."/>
        </authorList>
    </citation>
    <scope>NUCLEOTIDE SEQUENCE [LARGE SCALE GENOMIC DNA]</scope>
</reference>
<dbReference type="SUPFAM" id="SSF56112">
    <property type="entry name" value="Protein kinase-like (PK-like)"/>
    <property type="match status" value="1"/>
</dbReference>
<keyword evidence="2" id="KW-0067">ATP-binding</keyword>
<dbReference type="InterPro" id="IPR010513">
    <property type="entry name" value="KEN_dom"/>
</dbReference>
<organism evidence="4 5">
    <name type="scientific">Prunus mume</name>
    <name type="common">Japanese apricot</name>
    <name type="synonym">Armeniaca mume</name>
    <dbReference type="NCBI Taxonomy" id="102107"/>
    <lineage>
        <taxon>Eukaryota</taxon>
        <taxon>Viridiplantae</taxon>
        <taxon>Streptophyta</taxon>
        <taxon>Embryophyta</taxon>
        <taxon>Tracheophyta</taxon>
        <taxon>Spermatophyta</taxon>
        <taxon>Magnoliopsida</taxon>
        <taxon>eudicotyledons</taxon>
        <taxon>Gunneridae</taxon>
        <taxon>Pentapetalae</taxon>
        <taxon>rosids</taxon>
        <taxon>fabids</taxon>
        <taxon>Rosales</taxon>
        <taxon>Rosaceae</taxon>
        <taxon>Amygdaloideae</taxon>
        <taxon>Amygdaleae</taxon>
        <taxon>Prunus</taxon>
    </lineage>
</organism>
<evidence type="ECO:0000313" key="5">
    <source>
        <dbReference type="RefSeq" id="XP_016650905.1"/>
    </source>
</evidence>
<dbReference type="RefSeq" id="XP_016650905.1">
    <property type="nucleotide sequence ID" value="XM_016795419.1"/>
</dbReference>
<reference evidence="5" key="2">
    <citation type="submission" date="2025-08" db="UniProtKB">
        <authorList>
            <consortium name="RefSeq"/>
        </authorList>
    </citation>
    <scope>IDENTIFICATION</scope>
</reference>
<accession>A0ABM1LU28</accession>
<gene>
    <name evidence="5" type="primary">LOC103336450</name>
</gene>
<keyword evidence="4" id="KW-1185">Reference proteome</keyword>
<sequence>MEIQQSFFEYIRGEHENNNSVIEVVGARVCYYKLNFVVGNNSKDKVYKGGLYYEKDGEITHVKFVKVDKEETARRAFKYSSRISDEGILRPWFYVFCKQKCFRSLPCNEELVKGVWTVCYDHYDESLYDWVRRVVRDTNSSYTESSKLPIKNARDCLHPYWIETISQLINAVTRVHGKGFFHGSLTKKENYVMGERCLKLINFGGSLEGKNQSDQDKLKMDDFNDIKIMLGYLFESLLAPKTPSSKKKATAFDLSKEWIEADRFLKFFDYMHIWKYEKFVSKLLGHPFLKSSKDRLEWIDTVNNDRKDPTAPLKVLSVLKKADFAVFASWKSGGLKEAFMKEVFDYNPSSYDDDAVSLLRFLRNLNQHFRDVKNCNPPTVEEVDHAIRKRFDNFLEVLYVCWSCR</sequence>